<organism evidence="8 9">
    <name type="scientific">Pseudonocardia ammonioxydans</name>
    <dbReference type="NCBI Taxonomy" id="260086"/>
    <lineage>
        <taxon>Bacteria</taxon>
        <taxon>Bacillati</taxon>
        <taxon>Actinomycetota</taxon>
        <taxon>Actinomycetes</taxon>
        <taxon>Pseudonocardiales</taxon>
        <taxon>Pseudonocardiaceae</taxon>
        <taxon>Pseudonocardia</taxon>
    </lineage>
</organism>
<evidence type="ECO:0000256" key="5">
    <source>
        <dbReference type="PIRNR" id="PIRNR001427"/>
    </source>
</evidence>
<dbReference type="AlphaFoldDB" id="A0A1I5HHP6"/>
<comment type="function">
    <text evidence="1 5">NHase catalyzes the hydration of various nitrile compounds to the corresponding amides.</text>
</comment>
<dbReference type="OrthoDB" id="3478924at2"/>
<dbReference type="InterPro" id="IPR042262">
    <property type="entry name" value="CN_hydtase_beta_C"/>
</dbReference>
<dbReference type="Proteomes" id="UP000199614">
    <property type="component" value="Unassembled WGS sequence"/>
</dbReference>
<dbReference type="GO" id="GO:0046914">
    <property type="term" value="F:transition metal ion binding"/>
    <property type="evidence" value="ECO:0007669"/>
    <property type="project" value="InterPro"/>
</dbReference>
<comment type="similarity">
    <text evidence="2 5">Belongs to the nitrile hydratase subunit beta family.</text>
</comment>
<evidence type="ECO:0000256" key="2">
    <source>
        <dbReference type="ARBA" id="ARBA00009098"/>
    </source>
</evidence>
<evidence type="ECO:0000313" key="8">
    <source>
        <dbReference type="EMBL" id="SFO47486.1"/>
    </source>
</evidence>
<dbReference type="Gene3D" id="1.10.472.20">
    <property type="entry name" value="Nitrile hydratase, beta subunit"/>
    <property type="match status" value="1"/>
</dbReference>
<gene>
    <name evidence="8" type="ORF">SAMN05216207_10655</name>
</gene>
<dbReference type="InterPro" id="IPR024690">
    <property type="entry name" value="CN_hydtase_beta_dom_C"/>
</dbReference>
<dbReference type="InterPro" id="IPR008990">
    <property type="entry name" value="Elect_transpt_acc-like_dom_sf"/>
</dbReference>
<reference evidence="8 9" key="1">
    <citation type="submission" date="2016-10" db="EMBL/GenBank/DDBJ databases">
        <authorList>
            <person name="de Groot N.N."/>
        </authorList>
    </citation>
    <scope>NUCLEOTIDE SEQUENCE [LARGE SCALE GENOMIC DNA]</scope>
    <source>
        <strain evidence="8 9">CGMCC 4.1877</strain>
    </source>
</reference>
<sequence length="226" mass="25458">MDGPHDLGGRHGFGSINPEYDEPVFHADWERSVLTMFPAMAGAGAFNLDKFRFGMEQIPAVEYLSSTYYEHWMHAMIQWGTEAGIFDPEDLERRTQHYLDHPDEAAPKAANADLTEALKQLLPTGMDCRRESDAEPRFSVGDRVRVLDHVSTTHTRRAGYVRGRVGEVVAAHGTYVYPDSNAVGLGEDPHHLYTVRFTARELWGDEPGARNAVNNIDLWEPYLEAT</sequence>
<evidence type="ECO:0000259" key="7">
    <source>
        <dbReference type="Pfam" id="PF21006"/>
    </source>
</evidence>
<dbReference type="EC" id="4.2.1.84" evidence="5"/>
<dbReference type="GO" id="GO:0018822">
    <property type="term" value="F:nitrile hydratase activity"/>
    <property type="evidence" value="ECO:0007669"/>
    <property type="project" value="UniProtKB-EC"/>
</dbReference>
<dbReference type="SUPFAM" id="SSF50090">
    <property type="entry name" value="Electron transport accessory proteins"/>
    <property type="match status" value="1"/>
</dbReference>
<evidence type="ECO:0000256" key="1">
    <source>
        <dbReference type="ARBA" id="ARBA00004042"/>
    </source>
</evidence>
<evidence type="ECO:0000256" key="3">
    <source>
        <dbReference type="ARBA" id="ARBA00023239"/>
    </source>
</evidence>
<protein>
    <recommendedName>
        <fullName evidence="5">Nitrile hydratase subunit beta</fullName>
        <shortName evidence="5">NHase</shortName>
        <ecNumber evidence="5">4.2.1.84</ecNumber>
    </recommendedName>
</protein>
<dbReference type="InterPro" id="IPR049054">
    <property type="entry name" value="CN_hydtase_beta-like_N"/>
</dbReference>
<comment type="catalytic activity">
    <reaction evidence="4 5">
        <text>an aliphatic primary amide = an aliphatic nitrile + H2O</text>
        <dbReference type="Rhea" id="RHEA:12673"/>
        <dbReference type="ChEBI" id="CHEBI:15377"/>
        <dbReference type="ChEBI" id="CHEBI:65285"/>
        <dbReference type="ChEBI" id="CHEBI:80291"/>
        <dbReference type="EC" id="4.2.1.84"/>
    </reaction>
</comment>
<feature type="domain" description="Nitrile hydratase beta subunit-like N-terminal" evidence="7">
    <location>
        <begin position="1"/>
        <end position="110"/>
    </location>
</feature>
<dbReference type="STRING" id="260086.SAMN05216207_10655"/>
<dbReference type="Pfam" id="PF21006">
    <property type="entry name" value="NHase_beta_N"/>
    <property type="match status" value="1"/>
</dbReference>
<proteinExistence type="inferred from homology"/>
<accession>A0A1I5HHP6</accession>
<dbReference type="PIRSF" id="PIRSF001427">
    <property type="entry name" value="NHase_beta"/>
    <property type="match status" value="1"/>
</dbReference>
<keyword evidence="9" id="KW-1185">Reference proteome</keyword>
<feature type="domain" description="Nitrile hydratase beta subunit" evidence="6">
    <location>
        <begin position="129"/>
        <end position="224"/>
    </location>
</feature>
<dbReference type="NCBIfam" id="TIGR03888">
    <property type="entry name" value="nitrile_beta"/>
    <property type="match status" value="1"/>
</dbReference>
<dbReference type="RefSeq" id="WP_093355756.1">
    <property type="nucleotide sequence ID" value="NZ_FOUY01000065.1"/>
</dbReference>
<evidence type="ECO:0000259" key="6">
    <source>
        <dbReference type="Pfam" id="PF02211"/>
    </source>
</evidence>
<name>A0A1I5HHP6_PSUAM</name>
<dbReference type="EMBL" id="FOUY01000065">
    <property type="protein sequence ID" value="SFO47486.1"/>
    <property type="molecule type" value="Genomic_DNA"/>
</dbReference>
<evidence type="ECO:0000256" key="4">
    <source>
        <dbReference type="ARBA" id="ARBA00044877"/>
    </source>
</evidence>
<dbReference type="Pfam" id="PF02211">
    <property type="entry name" value="NHase_beta_C"/>
    <property type="match status" value="1"/>
</dbReference>
<dbReference type="InterPro" id="IPR003168">
    <property type="entry name" value="Nitrile_hydratase_bsu"/>
</dbReference>
<dbReference type="Gene3D" id="2.30.30.50">
    <property type="match status" value="1"/>
</dbReference>
<evidence type="ECO:0000313" key="9">
    <source>
        <dbReference type="Proteomes" id="UP000199614"/>
    </source>
</evidence>
<keyword evidence="3 5" id="KW-0456">Lyase</keyword>